<protein>
    <submittedName>
        <fullName evidence="4">NUDIX hydrolase</fullName>
    </submittedName>
</protein>
<dbReference type="Pfam" id="PF00293">
    <property type="entry name" value="NUDIX"/>
    <property type="match status" value="1"/>
</dbReference>
<evidence type="ECO:0000256" key="2">
    <source>
        <dbReference type="ARBA" id="ARBA00022801"/>
    </source>
</evidence>
<evidence type="ECO:0000259" key="3">
    <source>
        <dbReference type="PROSITE" id="PS51462"/>
    </source>
</evidence>
<dbReference type="PANTHER" id="PTHR43046">
    <property type="entry name" value="GDP-MANNOSE MANNOSYL HYDROLASE"/>
    <property type="match status" value="1"/>
</dbReference>
<evidence type="ECO:0000256" key="1">
    <source>
        <dbReference type="ARBA" id="ARBA00001946"/>
    </source>
</evidence>
<dbReference type="InterPro" id="IPR015797">
    <property type="entry name" value="NUDIX_hydrolase-like_dom_sf"/>
</dbReference>
<dbReference type="RefSeq" id="WP_379982984.1">
    <property type="nucleotide sequence ID" value="NZ_JBHUMO010000072.1"/>
</dbReference>
<evidence type="ECO:0000313" key="5">
    <source>
        <dbReference type="Proteomes" id="UP001597427"/>
    </source>
</evidence>
<evidence type="ECO:0000313" key="4">
    <source>
        <dbReference type="EMBL" id="MFD2730060.1"/>
    </source>
</evidence>
<dbReference type="EMBL" id="JBHUMO010000072">
    <property type="protein sequence ID" value="MFD2730060.1"/>
    <property type="molecule type" value="Genomic_DNA"/>
</dbReference>
<dbReference type="CDD" id="cd04688">
    <property type="entry name" value="NUDIX_Hydrolase"/>
    <property type="match status" value="1"/>
</dbReference>
<organism evidence="4 5">
    <name type="scientific">Enterococcus camelliae</name>
    <dbReference type="NCBI Taxonomy" id="453959"/>
    <lineage>
        <taxon>Bacteria</taxon>
        <taxon>Bacillati</taxon>
        <taxon>Bacillota</taxon>
        <taxon>Bacilli</taxon>
        <taxon>Lactobacillales</taxon>
        <taxon>Enterococcaceae</taxon>
        <taxon>Enterococcus</taxon>
    </lineage>
</organism>
<accession>A0ABW5TLB2</accession>
<gene>
    <name evidence="4" type="ORF">ACFSR0_11805</name>
</gene>
<reference evidence="5" key="1">
    <citation type="journal article" date="2019" name="Int. J. Syst. Evol. Microbiol.">
        <title>The Global Catalogue of Microorganisms (GCM) 10K type strain sequencing project: providing services to taxonomists for standard genome sequencing and annotation.</title>
        <authorList>
            <consortium name="The Broad Institute Genomics Platform"/>
            <consortium name="The Broad Institute Genome Sequencing Center for Infectious Disease"/>
            <person name="Wu L."/>
            <person name="Ma J."/>
        </authorList>
    </citation>
    <scope>NUCLEOTIDE SEQUENCE [LARGE SCALE GENOMIC DNA]</scope>
    <source>
        <strain evidence="5">TISTR 932</strain>
    </source>
</reference>
<dbReference type="InterPro" id="IPR000086">
    <property type="entry name" value="NUDIX_hydrolase_dom"/>
</dbReference>
<comment type="cofactor">
    <cofactor evidence="1">
        <name>Mg(2+)</name>
        <dbReference type="ChEBI" id="CHEBI:18420"/>
    </cofactor>
</comment>
<dbReference type="PROSITE" id="PS51462">
    <property type="entry name" value="NUDIX"/>
    <property type="match status" value="1"/>
</dbReference>
<dbReference type="Gene3D" id="3.90.79.10">
    <property type="entry name" value="Nucleoside Triphosphate Pyrophosphohydrolase"/>
    <property type="match status" value="1"/>
</dbReference>
<sequence>MQDIRTTIDHVQFDIRSCGLLYNQGKYLVSTEKDGTQTLHGGAVQIGETTIDAVIREFFEETSLVVTVSKLIGTIENHFVVHNQAYHQLLFVYELNLVDPTNRQPKSELGCTSEWLAKEQVTQLRPAILNDFIHNPSPTVSHLINQEPAFLNYFSHLKEV</sequence>
<keyword evidence="2 4" id="KW-0378">Hydrolase</keyword>
<proteinExistence type="predicted"/>
<keyword evidence="5" id="KW-1185">Reference proteome</keyword>
<feature type="domain" description="Nudix hydrolase" evidence="3">
    <location>
        <begin position="12"/>
        <end position="142"/>
    </location>
</feature>
<dbReference type="GO" id="GO:0016787">
    <property type="term" value="F:hydrolase activity"/>
    <property type="evidence" value="ECO:0007669"/>
    <property type="project" value="UniProtKB-KW"/>
</dbReference>
<dbReference type="PANTHER" id="PTHR43046:SF14">
    <property type="entry name" value="MUTT_NUDIX FAMILY PROTEIN"/>
    <property type="match status" value="1"/>
</dbReference>
<dbReference type="Proteomes" id="UP001597427">
    <property type="component" value="Unassembled WGS sequence"/>
</dbReference>
<comment type="caution">
    <text evidence="4">The sequence shown here is derived from an EMBL/GenBank/DDBJ whole genome shotgun (WGS) entry which is preliminary data.</text>
</comment>
<name>A0ABW5TLB2_9ENTE</name>
<dbReference type="SUPFAM" id="SSF55811">
    <property type="entry name" value="Nudix"/>
    <property type="match status" value="1"/>
</dbReference>